<dbReference type="InterPro" id="IPR043971">
    <property type="entry name" value="FUZ/MON1/HPS1_longin_2"/>
</dbReference>
<accession>A0A9P0A6R9</accession>
<dbReference type="InterPro" id="IPR026053">
    <property type="entry name" value="HPS1"/>
</dbReference>
<sequence length="657" mass="75769">MRSILVFDQMNGLTFHKCDSAFIIHILKLGKEQGLYHNSQGELEKIVEKEKKLTTAEIDEIVNTPWCTNLIIQLFSPILTSYKVLNSQFANSYSSLQCENNVNFIFEQFMDHIFTFIGDHDVSYMKKILNFLVSAVKYFCGPDVALLAKYKQFVSLMMDTWDQLVNKDQAFLLEAVEQLSINGQIAATTISVLENAAEKFEALISYPKIHTLIFVENKLLSLYSSRKAKELTPADILFLTVVADTIRYQTPHNPIFKTAEKKATSLEEVPETNTLKNFLPKIFGRSNKVSYLGKVYYFLMMMGPQSCPSYVYITYLADGIPLFFICEVWNELFSQNLQECLKHVMKLHDIQNQPNPSSHAEEIKSISCLIDVCLSKMLSNCKKKPAQSFVEESIKQLYVRWEQTQNKFKEYLKNQDAECLTRLETCTSNLVHNFKDLIRRTLLDTSRVNMFCDSAKIVTQFVDNQLKDFIEFLRAKALKNFTLESRSSLNINRYLEEFPGLVHFIYIDRSNHRIIAPSLNFSDEDTIEFIKKKIWSSVKFCQKHLQNGHMSVIWRDATFNYAYFLWFEDSSGIAMKPNVFPSGSLKPLPMPGMLTSSFYPNLINVCFPNSNKTINCYELYCVHLGIASSSCVLEHTRRIHATIWEVTGFHNNSIDLL</sequence>
<dbReference type="PANTHER" id="PTHR12761:SF1">
    <property type="entry name" value="BLOC-3 COMPLEX MEMBER HPS1"/>
    <property type="match status" value="1"/>
</dbReference>
<dbReference type="Pfam" id="PF19036">
    <property type="entry name" value="Fuz_longin_1"/>
    <property type="match status" value="1"/>
</dbReference>
<dbReference type="EMBL" id="OU963863">
    <property type="protein sequence ID" value="CAH0385397.1"/>
    <property type="molecule type" value="Genomic_DNA"/>
</dbReference>
<dbReference type="Pfam" id="PF19037">
    <property type="entry name" value="Fuz_longin_2"/>
    <property type="match status" value="1"/>
</dbReference>
<gene>
    <name evidence="4" type="ORF">BEMITA_LOCUS4626</name>
</gene>
<feature type="domain" description="FUZ/MON1/HPS1 first Longin" evidence="1">
    <location>
        <begin position="5"/>
        <end position="178"/>
    </location>
</feature>
<dbReference type="InterPro" id="IPR043972">
    <property type="entry name" value="FUZ/MON1/HPS1_longin_1"/>
</dbReference>
<dbReference type="GO" id="GO:0005085">
    <property type="term" value="F:guanyl-nucleotide exchange factor activity"/>
    <property type="evidence" value="ECO:0007669"/>
    <property type="project" value="TreeGrafter"/>
</dbReference>
<dbReference type="GO" id="GO:0016192">
    <property type="term" value="P:vesicle-mediated transport"/>
    <property type="evidence" value="ECO:0007669"/>
    <property type="project" value="InterPro"/>
</dbReference>
<feature type="domain" description="FUZ/MON1/HPS1 third Longin" evidence="3">
    <location>
        <begin position="500"/>
        <end position="645"/>
    </location>
</feature>
<dbReference type="KEGG" id="btab:109030072"/>
<reference evidence="4" key="1">
    <citation type="submission" date="2021-12" db="EMBL/GenBank/DDBJ databases">
        <authorList>
            <person name="King R."/>
        </authorList>
    </citation>
    <scope>NUCLEOTIDE SEQUENCE</scope>
</reference>
<dbReference type="Proteomes" id="UP001152759">
    <property type="component" value="Chromosome 2"/>
</dbReference>
<protein>
    <recommendedName>
        <fullName evidence="6">Hermansky-Pudlak syndrome 1</fullName>
    </recommendedName>
</protein>
<evidence type="ECO:0000313" key="5">
    <source>
        <dbReference type="Proteomes" id="UP001152759"/>
    </source>
</evidence>
<proteinExistence type="predicted"/>
<dbReference type="PANTHER" id="PTHR12761">
    <property type="entry name" value="HERMANSKY-PUDLAK SYNDROME PROTEIN 1"/>
    <property type="match status" value="1"/>
</dbReference>
<dbReference type="GO" id="GO:0031085">
    <property type="term" value="C:BLOC-3 complex"/>
    <property type="evidence" value="ECO:0007669"/>
    <property type="project" value="TreeGrafter"/>
</dbReference>
<organism evidence="4 5">
    <name type="scientific">Bemisia tabaci</name>
    <name type="common">Sweetpotato whitefly</name>
    <name type="synonym">Aleurodes tabaci</name>
    <dbReference type="NCBI Taxonomy" id="7038"/>
    <lineage>
        <taxon>Eukaryota</taxon>
        <taxon>Metazoa</taxon>
        <taxon>Ecdysozoa</taxon>
        <taxon>Arthropoda</taxon>
        <taxon>Hexapoda</taxon>
        <taxon>Insecta</taxon>
        <taxon>Pterygota</taxon>
        <taxon>Neoptera</taxon>
        <taxon>Paraneoptera</taxon>
        <taxon>Hemiptera</taxon>
        <taxon>Sternorrhyncha</taxon>
        <taxon>Aleyrodoidea</taxon>
        <taxon>Aleyrodidae</taxon>
        <taxon>Aleyrodinae</taxon>
        <taxon>Bemisia</taxon>
    </lineage>
</organism>
<dbReference type="AlphaFoldDB" id="A0A9P0A6R9"/>
<evidence type="ECO:0000259" key="3">
    <source>
        <dbReference type="Pfam" id="PF19038"/>
    </source>
</evidence>
<feature type="domain" description="FUZ/MON1/HPS1 second Longin" evidence="2">
    <location>
        <begin position="209"/>
        <end position="344"/>
    </location>
</feature>
<keyword evidence="5" id="KW-1185">Reference proteome</keyword>
<evidence type="ECO:0008006" key="6">
    <source>
        <dbReference type="Google" id="ProtNLM"/>
    </source>
</evidence>
<evidence type="ECO:0000313" key="4">
    <source>
        <dbReference type="EMBL" id="CAH0385397.1"/>
    </source>
</evidence>
<evidence type="ECO:0000259" key="2">
    <source>
        <dbReference type="Pfam" id="PF19037"/>
    </source>
</evidence>
<dbReference type="Pfam" id="PF19038">
    <property type="entry name" value="Fuz_longin_3"/>
    <property type="match status" value="1"/>
</dbReference>
<dbReference type="InterPro" id="IPR043970">
    <property type="entry name" value="FUZ/MON1/HPS1_longin_3"/>
</dbReference>
<evidence type="ECO:0000259" key="1">
    <source>
        <dbReference type="Pfam" id="PF19036"/>
    </source>
</evidence>
<name>A0A9P0A6R9_BEMTA</name>